<feature type="region of interest" description="Disordered" evidence="2">
    <location>
        <begin position="157"/>
        <end position="201"/>
    </location>
</feature>
<dbReference type="Proteomes" id="UP001632037">
    <property type="component" value="Unassembled WGS sequence"/>
</dbReference>
<dbReference type="AlphaFoldDB" id="A0ABD3EP61"/>
<evidence type="ECO:0000256" key="1">
    <source>
        <dbReference type="SAM" id="Coils"/>
    </source>
</evidence>
<proteinExistence type="predicted"/>
<evidence type="ECO:0000256" key="2">
    <source>
        <dbReference type="SAM" id="MobiDB-lite"/>
    </source>
</evidence>
<feature type="coiled-coil region" evidence="1">
    <location>
        <begin position="58"/>
        <end position="85"/>
    </location>
</feature>
<accession>A0ABD3EP61</accession>
<reference evidence="3 4" key="1">
    <citation type="submission" date="2024-09" db="EMBL/GenBank/DDBJ databases">
        <title>Genome sequencing and assembly of Phytophthora oleae, isolate VK10A, causative agent of rot of olive drupes.</title>
        <authorList>
            <person name="Conti Taguali S."/>
            <person name="Riolo M."/>
            <person name="La Spada F."/>
            <person name="Cacciola S.O."/>
            <person name="Dionisio G."/>
        </authorList>
    </citation>
    <scope>NUCLEOTIDE SEQUENCE [LARGE SCALE GENOMIC DNA]</scope>
    <source>
        <strain evidence="3 4">VK10A</strain>
    </source>
</reference>
<sequence length="265" mass="30003">MIDAAAARNECEELKPDWSFNCEYWRHELKFAQRATQEVEAKMTSKLRDLQTHYQYQIEAVREEKVALKNRVADAEAQIQKSRHEVKATDAWEFSEFLHVHADITGNWDRLTDLLVAHQENLNVPSAWDTLISITALDKRGGNIQSPKVQAFKGRFSAKAPPTPKTSKASRHLQFSDKPPSSGKQRIQTVQRRPSKPLPGVDSVRRAGEKTVISKETVHTTLPGGVIWKEVRPNLRQTLLAGVAYDKAMERLGSDTAAHGLFWEL</sequence>
<evidence type="ECO:0000313" key="3">
    <source>
        <dbReference type="EMBL" id="KAL3656205.1"/>
    </source>
</evidence>
<evidence type="ECO:0000313" key="4">
    <source>
        <dbReference type="Proteomes" id="UP001632037"/>
    </source>
</evidence>
<keyword evidence="1" id="KW-0175">Coiled coil</keyword>
<dbReference type="EMBL" id="JBIMZQ010000092">
    <property type="protein sequence ID" value="KAL3656205.1"/>
    <property type="molecule type" value="Genomic_DNA"/>
</dbReference>
<protein>
    <submittedName>
        <fullName evidence="3">Uncharacterized protein</fullName>
    </submittedName>
</protein>
<feature type="compositionally biased region" description="Polar residues" evidence="2">
    <location>
        <begin position="182"/>
        <end position="192"/>
    </location>
</feature>
<organism evidence="3 4">
    <name type="scientific">Phytophthora oleae</name>
    <dbReference type="NCBI Taxonomy" id="2107226"/>
    <lineage>
        <taxon>Eukaryota</taxon>
        <taxon>Sar</taxon>
        <taxon>Stramenopiles</taxon>
        <taxon>Oomycota</taxon>
        <taxon>Peronosporomycetes</taxon>
        <taxon>Peronosporales</taxon>
        <taxon>Peronosporaceae</taxon>
        <taxon>Phytophthora</taxon>
    </lineage>
</organism>
<name>A0ABD3EP61_9STRA</name>
<comment type="caution">
    <text evidence="3">The sequence shown here is derived from an EMBL/GenBank/DDBJ whole genome shotgun (WGS) entry which is preliminary data.</text>
</comment>
<gene>
    <name evidence="3" type="ORF">V7S43_018957</name>
</gene>
<keyword evidence="4" id="KW-1185">Reference proteome</keyword>